<gene>
    <name evidence="5" type="ORF">P5G52_13110</name>
</gene>
<feature type="compositionally biased region" description="Basic and acidic residues" evidence="3">
    <location>
        <begin position="71"/>
        <end position="81"/>
    </location>
</feature>
<proteinExistence type="predicted"/>
<dbReference type="PANTHER" id="PTHR43214">
    <property type="entry name" value="TWO-COMPONENT RESPONSE REGULATOR"/>
    <property type="match status" value="1"/>
</dbReference>
<evidence type="ECO:0000313" key="5">
    <source>
        <dbReference type="EMBL" id="MDN4611802.1"/>
    </source>
</evidence>
<dbReference type="InterPro" id="IPR039420">
    <property type="entry name" value="WalR-like"/>
</dbReference>
<feature type="region of interest" description="Disordered" evidence="3">
    <location>
        <begin position="69"/>
        <end position="98"/>
    </location>
</feature>
<comment type="caution">
    <text evidence="5">The sequence shown here is derived from an EMBL/GenBank/DDBJ whole genome shotgun (WGS) entry which is preliminary data.</text>
</comment>
<dbReference type="SMART" id="SM00448">
    <property type="entry name" value="REC"/>
    <property type="match status" value="1"/>
</dbReference>
<feature type="compositionally biased region" description="Polar residues" evidence="3">
    <location>
        <begin position="84"/>
        <end position="95"/>
    </location>
</feature>
<dbReference type="SUPFAM" id="SSF52172">
    <property type="entry name" value="CheY-like"/>
    <property type="match status" value="1"/>
</dbReference>
<keyword evidence="1" id="KW-0238">DNA-binding</keyword>
<dbReference type="CDD" id="cd17535">
    <property type="entry name" value="REC_NarL-like"/>
    <property type="match status" value="1"/>
</dbReference>
<keyword evidence="6" id="KW-1185">Reference proteome</keyword>
<dbReference type="Gene3D" id="3.40.50.2300">
    <property type="match status" value="1"/>
</dbReference>
<dbReference type="PROSITE" id="PS50110">
    <property type="entry name" value="RESPONSE_REGULATORY"/>
    <property type="match status" value="1"/>
</dbReference>
<sequence length="248" mass="26424">MKEPALQLYVHARTRTSGSMGVELGYWGDGMAIGSKPVGDAFDSGGPPQGPIQTSPLRASITAHARFQRGTSERGPAEEHACSQAVTDSDPTTWPETKPESECLRILIVDDHRTFSELLAGAIDREPDLKSVGTARTVECAVPMFRNLRPDVIIMDLYLADGSGLKASERILSEAPKTRIVMLTGNPSQGALQEAARMGICGFLPKDGSLGIMLDTLRHARPGNMIVHPSLIARLGNTAASVPEPAGT</sequence>
<evidence type="ECO:0000256" key="2">
    <source>
        <dbReference type="PROSITE-ProRule" id="PRU00169"/>
    </source>
</evidence>
<dbReference type="InterPro" id="IPR011006">
    <property type="entry name" value="CheY-like_superfamily"/>
</dbReference>
<name>A0ABT8K3Q6_9MICC</name>
<evidence type="ECO:0000313" key="6">
    <source>
        <dbReference type="Proteomes" id="UP001174209"/>
    </source>
</evidence>
<feature type="domain" description="Response regulatory" evidence="4">
    <location>
        <begin position="105"/>
        <end position="221"/>
    </location>
</feature>
<dbReference type="RefSeq" id="WP_301228024.1">
    <property type="nucleotide sequence ID" value="NZ_JAROCG010000001.1"/>
</dbReference>
<dbReference type="Proteomes" id="UP001174209">
    <property type="component" value="Unassembled WGS sequence"/>
</dbReference>
<dbReference type="InterPro" id="IPR058245">
    <property type="entry name" value="NreC/VraR/RcsB-like_REC"/>
</dbReference>
<dbReference type="InterPro" id="IPR001789">
    <property type="entry name" value="Sig_transdc_resp-reg_receiver"/>
</dbReference>
<dbReference type="Pfam" id="PF00072">
    <property type="entry name" value="Response_reg"/>
    <property type="match status" value="1"/>
</dbReference>
<organism evidence="5 6">
    <name type="scientific">Arthrobacter burdickii</name>
    <dbReference type="NCBI Taxonomy" id="3035920"/>
    <lineage>
        <taxon>Bacteria</taxon>
        <taxon>Bacillati</taxon>
        <taxon>Actinomycetota</taxon>
        <taxon>Actinomycetes</taxon>
        <taxon>Micrococcales</taxon>
        <taxon>Micrococcaceae</taxon>
        <taxon>Arthrobacter</taxon>
    </lineage>
</organism>
<protein>
    <submittedName>
        <fullName evidence="5">Response regulator transcription factor</fullName>
    </submittedName>
</protein>
<accession>A0ABT8K3Q6</accession>
<evidence type="ECO:0000259" key="4">
    <source>
        <dbReference type="PROSITE" id="PS50110"/>
    </source>
</evidence>
<dbReference type="EMBL" id="JAROCG010000001">
    <property type="protein sequence ID" value="MDN4611802.1"/>
    <property type="molecule type" value="Genomic_DNA"/>
</dbReference>
<reference evidence="5" key="1">
    <citation type="submission" date="2023-06" db="EMBL/GenBank/DDBJ databases">
        <title>MT1 and MT2 Draft Genomes of Novel Species.</title>
        <authorList>
            <person name="Venkateswaran K."/>
        </authorList>
    </citation>
    <scope>NUCLEOTIDE SEQUENCE</scope>
    <source>
        <strain evidence="5">IIF3SC-B10</strain>
    </source>
</reference>
<evidence type="ECO:0000256" key="3">
    <source>
        <dbReference type="SAM" id="MobiDB-lite"/>
    </source>
</evidence>
<keyword evidence="2" id="KW-0597">Phosphoprotein</keyword>
<feature type="modified residue" description="4-aspartylphosphate" evidence="2">
    <location>
        <position position="156"/>
    </location>
</feature>
<evidence type="ECO:0000256" key="1">
    <source>
        <dbReference type="ARBA" id="ARBA00023125"/>
    </source>
</evidence>